<dbReference type="NCBIfam" id="NF047440">
    <property type="entry name" value="LA3751_2_3_fam"/>
    <property type="match status" value="1"/>
</dbReference>
<dbReference type="RefSeq" id="WP_242935369.1">
    <property type="nucleotide sequence ID" value="NZ_AP025028.1"/>
</dbReference>
<dbReference type="Proteomes" id="UP000245263">
    <property type="component" value="Chromosome 1"/>
</dbReference>
<evidence type="ECO:0000313" key="3">
    <source>
        <dbReference type="Proteomes" id="UP000245263"/>
    </source>
</evidence>
<reference evidence="2 3" key="1">
    <citation type="submission" date="2021-08" db="EMBL/GenBank/DDBJ databases">
        <title>Complete genome sequence of Leptospira kobayashii strain E30.</title>
        <authorList>
            <person name="Nakao R."/>
            <person name="Nakamura S."/>
            <person name="Masuzawa T."/>
            <person name="Koizumi N."/>
        </authorList>
    </citation>
    <scope>NUCLEOTIDE SEQUENCE [LARGE SCALE GENOMIC DNA]</scope>
    <source>
        <strain evidence="2 3">E30</strain>
    </source>
</reference>
<evidence type="ECO:0000256" key="1">
    <source>
        <dbReference type="SAM" id="Phobius"/>
    </source>
</evidence>
<keyword evidence="1" id="KW-0812">Transmembrane</keyword>
<accession>A0ABN6KCT2</accession>
<feature type="transmembrane region" description="Helical" evidence="1">
    <location>
        <begin position="390"/>
        <end position="413"/>
    </location>
</feature>
<gene>
    <name evidence="2" type="ORF">LPTSP3_g10440</name>
</gene>
<dbReference type="EMBL" id="AP025028">
    <property type="protein sequence ID" value="BDA78114.1"/>
    <property type="molecule type" value="Genomic_DNA"/>
</dbReference>
<feature type="transmembrane region" description="Helical" evidence="1">
    <location>
        <begin position="332"/>
        <end position="351"/>
    </location>
</feature>
<evidence type="ECO:0000313" key="2">
    <source>
        <dbReference type="EMBL" id="BDA78114.1"/>
    </source>
</evidence>
<feature type="transmembrane region" description="Helical" evidence="1">
    <location>
        <begin position="31"/>
        <end position="51"/>
    </location>
</feature>
<feature type="transmembrane region" description="Helical" evidence="1">
    <location>
        <begin position="243"/>
        <end position="263"/>
    </location>
</feature>
<feature type="transmembrane region" description="Helical" evidence="1">
    <location>
        <begin position="159"/>
        <end position="177"/>
    </location>
</feature>
<feature type="transmembrane region" description="Helical" evidence="1">
    <location>
        <begin position="130"/>
        <end position="147"/>
    </location>
</feature>
<organism evidence="2 3">
    <name type="scientific">Leptospira kobayashii</name>
    <dbReference type="NCBI Taxonomy" id="1917830"/>
    <lineage>
        <taxon>Bacteria</taxon>
        <taxon>Pseudomonadati</taxon>
        <taxon>Spirochaetota</taxon>
        <taxon>Spirochaetia</taxon>
        <taxon>Leptospirales</taxon>
        <taxon>Leptospiraceae</taxon>
        <taxon>Leptospira</taxon>
    </lineage>
</organism>
<feature type="transmembrane region" description="Helical" evidence="1">
    <location>
        <begin position="206"/>
        <end position="236"/>
    </location>
</feature>
<keyword evidence="3" id="KW-1185">Reference proteome</keyword>
<evidence type="ECO:0008006" key="4">
    <source>
        <dbReference type="Google" id="ProtNLM"/>
    </source>
</evidence>
<proteinExistence type="predicted"/>
<keyword evidence="1" id="KW-0472">Membrane</keyword>
<protein>
    <recommendedName>
        <fullName evidence="4">Dolichyl-phosphate-mannose-protein mannosyltransferase</fullName>
    </recommendedName>
</protein>
<dbReference type="InterPro" id="IPR059217">
    <property type="entry name" value="LA3751_2-like"/>
</dbReference>
<name>A0ABN6KCT2_9LEPT</name>
<feature type="transmembrane region" description="Helical" evidence="1">
    <location>
        <begin position="357"/>
        <end position="378"/>
    </location>
</feature>
<keyword evidence="1" id="KW-1133">Transmembrane helix</keyword>
<sequence length="520" mass="59740">MAVAYLPEKGLHLDIYSLILWAMAFLQKHKVPLFISLFVLFAFIYFYPAGLEPADGGLKHFQVLDFIKQNFQTLECYYPEKEIDPDLKFIPWRGTFFLHIIDNKCYYVFPFYLTFLLTPLHLIFGTVGEYLLPLFGFIWTVWLLWLWSDKLSLTKENRIYFLLYFGLGTGLLHYAFLLSETNVNSAMLNTAFYLTWRSIHEKSDRLFLASALLLGLAVYLRQESLIVGILLVGFCFLTRTKTFLQSLGFLSIYLFLIGLWAFVNGKIFGNPLGLRGVEQVTAAADPEFISKRIRMFYEFFLHGRDNVGLFLSSPLLVLIPFYIRKWKTLDRGFLPIFLTAVAFVLILPFAVVNYQGVGWGTRFALSMTPVLLLSVVLFHQSKDSFSIPKWARIVTIVWSILGVCFYLVVLGYAKEKFAKGGRFLKANASDTIVIVSEGFDSSTFAVHNEKKVFHATTYDSFSELSGLLKKKGITTNISLVYPSSYFFDEKTFFTENVLNQIQILDTKESKEIVIRNISLK</sequence>
<feature type="transmembrane region" description="Helical" evidence="1">
    <location>
        <begin position="307"/>
        <end position="323"/>
    </location>
</feature>
<feature type="transmembrane region" description="Helical" evidence="1">
    <location>
        <begin position="105"/>
        <end position="124"/>
    </location>
</feature>